<sequence length="213" mass="22665">MNITILGATGSVGKRIVDEALARGHEVTAVSRTQAKPGAFPDGVTPYAADVRDQRQLVPAMEGQDLAISALRPPEGLEDSLVPLTRAVLESAASAGVRTLVVGGAARLLVPGREGETVLSSPDFLPASAIAIARACQAQYEHCLRETGVDWTYLSPPAMLEPGKRTGRYRLGTDTLITNENGMSRISMEDFAVALLDEAETPRHSRRAITVGY</sequence>
<dbReference type="AlphaFoldDB" id="A0A1H8VTC3"/>
<organism evidence="2 3">
    <name type="scientific">Aquisalimonas asiatica</name>
    <dbReference type="NCBI Taxonomy" id="406100"/>
    <lineage>
        <taxon>Bacteria</taxon>
        <taxon>Pseudomonadati</taxon>
        <taxon>Pseudomonadota</taxon>
        <taxon>Gammaproteobacteria</taxon>
        <taxon>Chromatiales</taxon>
        <taxon>Ectothiorhodospiraceae</taxon>
        <taxon>Aquisalimonas</taxon>
    </lineage>
</organism>
<dbReference type="Pfam" id="PF13460">
    <property type="entry name" value="NAD_binding_10"/>
    <property type="match status" value="1"/>
</dbReference>
<dbReference type="GO" id="GO:0016646">
    <property type="term" value="F:oxidoreductase activity, acting on the CH-NH group of donors, NAD or NADP as acceptor"/>
    <property type="evidence" value="ECO:0007669"/>
    <property type="project" value="TreeGrafter"/>
</dbReference>
<dbReference type="InterPro" id="IPR051606">
    <property type="entry name" value="Polyketide_Oxido-like"/>
</dbReference>
<dbReference type="InterPro" id="IPR016040">
    <property type="entry name" value="NAD(P)-bd_dom"/>
</dbReference>
<dbReference type="SUPFAM" id="SSF51735">
    <property type="entry name" value="NAD(P)-binding Rossmann-fold domains"/>
    <property type="match status" value="1"/>
</dbReference>
<accession>A0A1H8VTC3</accession>
<dbReference type="InterPro" id="IPR036291">
    <property type="entry name" value="NAD(P)-bd_dom_sf"/>
</dbReference>
<evidence type="ECO:0000313" key="2">
    <source>
        <dbReference type="EMBL" id="SEP18682.1"/>
    </source>
</evidence>
<feature type="domain" description="NAD(P)-binding" evidence="1">
    <location>
        <begin position="7"/>
        <end position="198"/>
    </location>
</feature>
<name>A0A1H8VTC3_9GAMM</name>
<dbReference type="STRING" id="406100.SAMN04488052_11527"/>
<dbReference type="EMBL" id="FOEG01000015">
    <property type="protein sequence ID" value="SEP18682.1"/>
    <property type="molecule type" value="Genomic_DNA"/>
</dbReference>
<dbReference type="Gene3D" id="3.40.50.720">
    <property type="entry name" value="NAD(P)-binding Rossmann-like Domain"/>
    <property type="match status" value="1"/>
</dbReference>
<dbReference type="OrthoDB" id="9785372at2"/>
<proteinExistence type="predicted"/>
<protein>
    <recommendedName>
        <fullName evidence="1">NAD(P)-binding domain-containing protein</fullName>
    </recommendedName>
</protein>
<evidence type="ECO:0000313" key="3">
    <source>
        <dbReference type="Proteomes" id="UP000199657"/>
    </source>
</evidence>
<dbReference type="PANTHER" id="PTHR43355">
    <property type="entry name" value="FLAVIN REDUCTASE (NADPH)"/>
    <property type="match status" value="1"/>
</dbReference>
<evidence type="ECO:0000259" key="1">
    <source>
        <dbReference type="Pfam" id="PF13460"/>
    </source>
</evidence>
<dbReference type="RefSeq" id="WP_091646463.1">
    <property type="nucleotide sequence ID" value="NZ_FOEG01000015.1"/>
</dbReference>
<dbReference type="Proteomes" id="UP000199657">
    <property type="component" value="Unassembled WGS sequence"/>
</dbReference>
<reference evidence="2 3" key="1">
    <citation type="submission" date="2016-10" db="EMBL/GenBank/DDBJ databases">
        <authorList>
            <person name="de Groot N.N."/>
        </authorList>
    </citation>
    <scope>NUCLEOTIDE SEQUENCE [LARGE SCALE GENOMIC DNA]</scope>
    <source>
        <strain evidence="2 3">CGMCC 1.6291</strain>
    </source>
</reference>
<gene>
    <name evidence="2" type="ORF">SAMN04488052_11527</name>
</gene>
<dbReference type="PANTHER" id="PTHR43355:SF2">
    <property type="entry name" value="FLAVIN REDUCTASE (NADPH)"/>
    <property type="match status" value="1"/>
</dbReference>
<keyword evidence="3" id="KW-1185">Reference proteome</keyword>